<dbReference type="RefSeq" id="WP_393992612.1">
    <property type="nucleotide sequence ID" value="NZ_JBAFVH010000006.1"/>
</dbReference>
<proteinExistence type="predicted"/>
<dbReference type="PANTHER" id="PTHR12110:SF48">
    <property type="entry name" value="BLL3656 PROTEIN"/>
    <property type="match status" value="1"/>
</dbReference>
<dbReference type="SUPFAM" id="SSF51658">
    <property type="entry name" value="Xylose isomerase-like"/>
    <property type="match status" value="1"/>
</dbReference>
<dbReference type="InterPro" id="IPR013022">
    <property type="entry name" value="Xyl_isomerase-like_TIM-brl"/>
</dbReference>
<gene>
    <name evidence="2" type="ORF">V5F32_11295</name>
</gene>
<comment type="caution">
    <text evidence="2">The sequence shown here is derived from an EMBL/GenBank/DDBJ whole genome shotgun (WGS) entry which is preliminary data.</text>
</comment>
<sequence length="277" mass="29489">MEPVFSLAYLTSAPLDAPDAVLLAHRLGYGAVGLRALPAAPGGAVNPLLHDAAAERETRARLADTGVTLFDMEIVRIAPDFRVEDVAAFLDLCGRLSARAVLVAGDDPDEARLVQSYAAFCAAAQPYGLTADLEFMPWTKVPDAKTALRIVTAAGAPNGGILVDALHTARSATTLADLAAIPRHLLHYAQMCDAPAEIPTTAEGLIHTARAERLLPGDGGIDLAGMFSVLPRDLPISLELPNVTEKPRLGIEEWARLALERARRVVHAIEHRRPATV</sequence>
<dbReference type="InterPro" id="IPR036237">
    <property type="entry name" value="Xyl_isomerase-like_sf"/>
</dbReference>
<evidence type="ECO:0000313" key="2">
    <source>
        <dbReference type="EMBL" id="MFG1372751.1"/>
    </source>
</evidence>
<reference evidence="2 3" key="1">
    <citation type="submission" date="2024-02" db="EMBL/GenBank/DDBJ databases">
        <title>Expansion and revision of Xanthobacter and proposal of Roseixanthobacter gen. nov.</title>
        <authorList>
            <person name="Soltysiak M.P.M."/>
            <person name="Jalihal A."/>
            <person name="Ory A."/>
            <person name="Chrisophersen C."/>
            <person name="Lee A.D."/>
            <person name="Boulton J."/>
            <person name="Springer M."/>
        </authorList>
    </citation>
    <scope>NUCLEOTIDE SEQUENCE [LARGE SCALE GENOMIC DNA]</scope>
    <source>
        <strain evidence="2 3">23A</strain>
    </source>
</reference>
<evidence type="ECO:0000313" key="3">
    <source>
        <dbReference type="Proteomes" id="UP001604002"/>
    </source>
</evidence>
<dbReference type="Proteomes" id="UP001604002">
    <property type="component" value="Unassembled WGS sequence"/>
</dbReference>
<accession>A0ABW6ZY71</accession>
<organism evidence="2 3">
    <name type="scientific">Xanthobacter oligotrophicus</name>
    <dbReference type="NCBI Taxonomy" id="2607286"/>
    <lineage>
        <taxon>Bacteria</taxon>
        <taxon>Pseudomonadati</taxon>
        <taxon>Pseudomonadota</taxon>
        <taxon>Alphaproteobacteria</taxon>
        <taxon>Hyphomicrobiales</taxon>
        <taxon>Xanthobacteraceae</taxon>
        <taxon>Xanthobacter</taxon>
    </lineage>
</organism>
<dbReference type="EMBL" id="JBAFVH010000006">
    <property type="protein sequence ID" value="MFG1372751.1"/>
    <property type="molecule type" value="Genomic_DNA"/>
</dbReference>
<name>A0ABW6ZY71_9HYPH</name>
<keyword evidence="3" id="KW-1185">Reference proteome</keyword>
<feature type="domain" description="Xylose isomerase-like TIM barrel" evidence="1">
    <location>
        <begin position="23"/>
        <end position="253"/>
    </location>
</feature>
<evidence type="ECO:0000259" key="1">
    <source>
        <dbReference type="Pfam" id="PF01261"/>
    </source>
</evidence>
<dbReference type="PANTHER" id="PTHR12110">
    <property type="entry name" value="HYDROXYPYRUVATE ISOMERASE"/>
    <property type="match status" value="1"/>
</dbReference>
<dbReference type="Pfam" id="PF01261">
    <property type="entry name" value="AP_endonuc_2"/>
    <property type="match status" value="1"/>
</dbReference>
<dbReference type="Gene3D" id="3.20.20.150">
    <property type="entry name" value="Divalent-metal-dependent TIM barrel enzymes"/>
    <property type="match status" value="1"/>
</dbReference>
<dbReference type="InterPro" id="IPR050312">
    <property type="entry name" value="IolE/XylAMocC-like"/>
</dbReference>
<protein>
    <submittedName>
        <fullName evidence="2">TIM barrel protein</fullName>
    </submittedName>
</protein>